<proteinExistence type="predicted"/>
<accession>A0ACC3DD04</accession>
<sequence>MSHFNFSKVRDLRVHVCLHNPSPPRRRSRHRWDEEIELYNLLEGVQALIKVLKRCSPLHTLEVLLTFCGFDWSDTPNSTWSHDSALKALTQPFMDNLSNIARPRLHHVYHKKDGQLHPEEHYSEEPWPFFVTTSQPQHSSLRQMQTNTDGIMANISAFAEYKRVWEAALSRPTPLPPHLHDAQQRLNDLYTDFKNYFDDVKPYYDNSLPRGRLSFLHCARVARKERDEEALKTVSEELRSLVKAYLHEDMKTLAGKLCRLKKSEEAMLGQATNDADFRILDEDQLLNRYGAEVLSKPL</sequence>
<dbReference type="Proteomes" id="UP001186974">
    <property type="component" value="Unassembled WGS sequence"/>
</dbReference>
<evidence type="ECO:0000313" key="1">
    <source>
        <dbReference type="EMBL" id="KAK3065242.1"/>
    </source>
</evidence>
<evidence type="ECO:0000313" key="2">
    <source>
        <dbReference type="Proteomes" id="UP001186974"/>
    </source>
</evidence>
<gene>
    <name evidence="1" type="ORF">LTS18_004873</name>
</gene>
<organism evidence="1 2">
    <name type="scientific">Coniosporium uncinatum</name>
    <dbReference type="NCBI Taxonomy" id="93489"/>
    <lineage>
        <taxon>Eukaryota</taxon>
        <taxon>Fungi</taxon>
        <taxon>Dikarya</taxon>
        <taxon>Ascomycota</taxon>
        <taxon>Pezizomycotina</taxon>
        <taxon>Dothideomycetes</taxon>
        <taxon>Dothideomycetes incertae sedis</taxon>
        <taxon>Coniosporium</taxon>
    </lineage>
</organism>
<protein>
    <submittedName>
        <fullName evidence="1">Uncharacterized protein</fullName>
    </submittedName>
</protein>
<comment type="caution">
    <text evidence="1">The sequence shown here is derived from an EMBL/GenBank/DDBJ whole genome shotgun (WGS) entry which is preliminary data.</text>
</comment>
<name>A0ACC3DD04_9PEZI</name>
<keyword evidence="2" id="KW-1185">Reference proteome</keyword>
<reference evidence="1" key="1">
    <citation type="submission" date="2024-09" db="EMBL/GenBank/DDBJ databases">
        <title>Black Yeasts Isolated from many extreme environments.</title>
        <authorList>
            <person name="Coleine C."/>
            <person name="Stajich J.E."/>
            <person name="Selbmann L."/>
        </authorList>
    </citation>
    <scope>NUCLEOTIDE SEQUENCE</scope>
    <source>
        <strain evidence="1">CCFEE 5737</strain>
    </source>
</reference>
<dbReference type="EMBL" id="JAWDJW010006345">
    <property type="protein sequence ID" value="KAK3065242.1"/>
    <property type="molecule type" value="Genomic_DNA"/>
</dbReference>